<dbReference type="OrthoDB" id="9814461at2"/>
<dbReference type="PROSITE" id="PS51257">
    <property type="entry name" value="PROKAR_LIPOPROTEIN"/>
    <property type="match status" value="1"/>
</dbReference>
<dbReference type="RefSeq" id="WP_125243697.1">
    <property type="nucleotide sequence ID" value="NZ_RSED01000009.1"/>
</dbReference>
<keyword evidence="5 6" id="KW-0472">Membrane</keyword>
<comment type="subcellular location">
    <subcellularLocation>
        <location evidence="1">Cell membrane</location>
        <topology evidence="1">Multi-pass membrane protein</topology>
    </subcellularLocation>
</comment>
<evidence type="ECO:0000256" key="5">
    <source>
        <dbReference type="ARBA" id="ARBA00023136"/>
    </source>
</evidence>
<keyword evidence="8" id="KW-1185">Reference proteome</keyword>
<feature type="transmembrane region" description="Helical" evidence="6">
    <location>
        <begin position="259"/>
        <end position="276"/>
    </location>
</feature>
<protein>
    <submittedName>
        <fullName evidence="7">Branched-chain amino acid ABC transporter permease</fullName>
    </submittedName>
</protein>
<feature type="transmembrane region" description="Helical" evidence="6">
    <location>
        <begin position="234"/>
        <end position="252"/>
    </location>
</feature>
<comment type="caution">
    <text evidence="7">The sequence shown here is derived from an EMBL/GenBank/DDBJ whole genome shotgun (WGS) entry which is preliminary data.</text>
</comment>
<feature type="transmembrane region" description="Helical" evidence="6">
    <location>
        <begin position="205"/>
        <end position="228"/>
    </location>
</feature>
<dbReference type="CDD" id="cd06581">
    <property type="entry name" value="TM_PBP1_LivM_like"/>
    <property type="match status" value="1"/>
</dbReference>
<evidence type="ECO:0000256" key="1">
    <source>
        <dbReference type="ARBA" id="ARBA00004651"/>
    </source>
</evidence>
<feature type="transmembrane region" description="Helical" evidence="6">
    <location>
        <begin position="118"/>
        <end position="136"/>
    </location>
</feature>
<accession>A0A3R8S703</accession>
<dbReference type="GO" id="GO:0015658">
    <property type="term" value="F:branched-chain amino acid transmembrane transporter activity"/>
    <property type="evidence" value="ECO:0007669"/>
    <property type="project" value="InterPro"/>
</dbReference>
<feature type="transmembrane region" description="Helical" evidence="6">
    <location>
        <begin position="282"/>
        <end position="303"/>
    </location>
</feature>
<dbReference type="Proteomes" id="UP000269265">
    <property type="component" value="Unassembled WGS sequence"/>
</dbReference>
<evidence type="ECO:0000313" key="7">
    <source>
        <dbReference type="EMBL" id="RRS03857.1"/>
    </source>
</evidence>
<reference evidence="7 8" key="1">
    <citation type="submission" date="2018-12" db="EMBL/GenBank/DDBJ databases">
        <title>The whole draft genome of Aquabacterium sp. SJQ9.</title>
        <authorList>
            <person name="Sun L."/>
            <person name="Gao X."/>
            <person name="Chen W."/>
            <person name="Huang K."/>
        </authorList>
    </citation>
    <scope>NUCLEOTIDE SEQUENCE [LARGE SCALE GENOMIC DNA]</scope>
    <source>
        <strain evidence="7 8">SJQ9</strain>
    </source>
</reference>
<evidence type="ECO:0000256" key="2">
    <source>
        <dbReference type="ARBA" id="ARBA00022475"/>
    </source>
</evidence>
<dbReference type="GO" id="GO:0005886">
    <property type="term" value="C:plasma membrane"/>
    <property type="evidence" value="ECO:0007669"/>
    <property type="project" value="UniProtKB-SubCell"/>
</dbReference>
<keyword evidence="4 6" id="KW-1133">Transmembrane helix</keyword>
<gene>
    <name evidence="7" type="ORF">EIP75_12935</name>
</gene>
<organism evidence="7 8">
    <name type="scientific">Aquabacterium soli</name>
    <dbReference type="NCBI Taxonomy" id="2493092"/>
    <lineage>
        <taxon>Bacteria</taxon>
        <taxon>Pseudomonadati</taxon>
        <taxon>Pseudomonadota</taxon>
        <taxon>Betaproteobacteria</taxon>
        <taxon>Burkholderiales</taxon>
        <taxon>Aquabacterium</taxon>
    </lineage>
</organism>
<feature type="transmembrane region" description="Helical" evidence="6">
    <location>
        <begin position="88"/>
        <end position="111"/>
    </location>
</feature>
<dbReference type="EMBL" id="RSED01000009">
    <property type="protein sequence ID" value="RRS03857.1"/>
    <property type="molecule type" value="Genomic_DNA"/>
</dbReference>
<dbReference type="InterPro" id="IPR001851">
    <property type="entry name" value="ABC_transp_permease"/>
</dbReference>
<evidence type="ECO:0000256" key="3">
    <source>
        <dbReference type="ARBA" id="ARBA00022692"/>
    </source>
</evidence>
<sequence length="333" mass="34327">MARTIPPSSKDSKGLAALGGVLVALAACSPLVLSAYGVGVLMQLCAWIALAGSWVAFSGMTGYISLGHAVFYGLGAYLMALAWQGASIFVIVPVAGVAAALLAVAVGYPALRVRGPYFVILTLGISEFLKYIVVAIEAALGSSGRLLIDTPDTVTLFYPMLGLAVLATGINWLLTRSRFGAGLRAIREDEVAAATVGVPTSRLKILAFALSAVIPGMVGALSVLRTTYFEPMQLFSPVTSFTIVTMAIIGGSDRPAGPILGAGFIVLLGELLWARWPQTYMIILGVLLIGFVLLAPGGLSGVLDKLFSRKGAAVNQAGNGGPAAKLSATEGAR</sequence>
<keyword evidence="3 6" id="KW-0812">Transmembrane</keyword>
<dbReference type="Pfam" id="PF02653">
    <property type="entry name" value="BPD_transp_2"/>
    <property type="match status" value="1"/>
</dbReference>
<proteinExistence type="predicted"/>
<dbReference type="InterPro" id="IPR043428">
    <property type="entry name" value="LivM-like"/>
</dbReference>
<dbReference type="PANTHER" id="PTHR30482">
    <property type="entry name" value="HIGH-AFFINITY BRANCHED-CHAIN AMINO ACID TRANSPORT SYSTEM PERMEASE"/>
    <property type="match status" value="1"/>
</dbReference>
<evidence type="ECO:0000256" key="4">
    <source>
        <dbReference type="ARBA" id="ARBA00022989"/>
    </source>
</evidence>
<dbReference type="PANTHER" id="PTHR30482:SF20">
    <property type="entry name" value="HIGH-AFFINITY BRANCHED-CHAIN AMINO ACID TRANSPORT SYSTEM PERMEASE PROTEIN LIVM"/>
    <property type="match status" value="1"/>
</dbReference>
<evidence type="ECO:0000313" key="8">
    <source>
        <dbReference type="Proteomes" id="UP000269265"/>
    </source>
</evidence>
<feature type="transmembrane region" description="Helical" evidence="6">
    <location>
        <begin position="36"/>
        <end position="56"/>
    </location>
</feature>
<evidence type="ECO:0000256" key="6">
    <source>
        <dbReference type="SAM" id="Phobius"/>
    </source>
</evidence>
<dbReference type="AlphaFoldDB" id="A0A3R8S703"/>
<keyword evidence="2" id="KW-1003">Cell membrane</keyword>
<name>A0A3R8S703_9BURK</name>
<feature type="transmembrane region" description="Helical" evidence="6">
    <location>
        <begin position="156"/>
        <end position="174"/>
    </location>
</feature>